<keyword evidence="2" id="KW-0540">Nuclease</keyword>
<proteinExistence type="predicted"/>
<dbReference type="Gene3D" id="3.10.150.10">
    <property type="entry name" value="DNA Polymerase III, subunit A, domain 2"/>
    <property type="match status" value="1"/>
</dbReference>
<gene>
    <name evidence="2" type="ORF">J2I48_16395</name>
</gene>
<protein>
    <submittedName>
        <fullName evidence="2">Restriction endonuclease</fullName>
    </submittedName>
</protein>
<name>A0A939K120_9BACT</name>
<dbReference type="Proteomes" id="UP000664795">
    <property type="component" value="Unassembled WGS sequence"/>
</dbReference>
<keyword evidence="2" id="KW-0255">Endonuclease</keyword>
<reference evidence="2 3" key="1">
    <citation type="submission" date="2021-03" db="EMBL/GenBank/DDBJ databases">
        <title>Fibrella sp. HMF5036 genome sequencing and assembly.</title>
        <authorList>
            <person name="Kang H."/>
            <person name="Kim H."/>
            <person name="Bae S."/>
            <person name="Joh K."/>
        </authorList>
    </citation>
    <scope>NUCLEOTIDE SEQUENCE [LARGE SCALE GENOMIC DNA]</scope>
    <source>
        <strain evidence="2 3">HMF5036</strain>
    </source>
</reference>
<dbReference type="InterPro" id="IPR052906">
    <property type="entry name" value="Type_IV_Methyl-Rstrct_Enzyme"/>
</dbReference>
<organism evidence="2 3">
    <name type="scientific">Fibrella aquatilis</name>
    <dbReference type="NCBI Taxonomy" id="2817059"/>
    <lineage>
        <taxon>Bacteria</taxon>
        <taxon>Pseudomonadati</taxon>
        <taxon>Bacteroidota</taxon>
        <taxon>Cytophagia</taxon>
        <taxon>Cytophagales</taxon>
        <taxon>Spirosomataceae</taxon>
        <taxon>Fibrella</taxon>
    </lineage>
</organism>
<dbReference type="SUPFAM" id="SSF52980">
    <property type="entry name" value="Restriction endonuclease-like"/>
    <property type="match status" value="1"/>
</dbReference>
<accession>A0A939K120</accession>
<dbReference type="EMBL" id="JAFMYU010000013">
    <property type="protein sequence ID" value="MBO0932591.1"/>
    <property type="molecule type" value="Genomic_DNA"/>
</dbReference>
<dbReference type="InterPro" id="IPR011856">
    <property type="entry name" value="tRNA_endonuc-like_dom_sf"/>
</dbReference>
<dbReference type="PANTHER" id="PTHR30015">
    <property type="entry name" value="MRR RESTRICTION SYSTEM PROTEIN"/>
    <property type="match status" value="1"/>
</dbReference>
<dbReference type="Pfam" id="PF04471">
    <property type="entry name" value="Mrr_cat"/>
    <property type="match status" value="1"/>
</dbReference>
<dbReference type="InterPro" id="IPR011335">
    <property type="entry name" value="Restrct_endonuc-II-like"/>
</dbReference>
<dbReference type="GO" id="GO:0015666">
    <property type="term" value="F:restriction endodeoxyribonuclease activity"/>
    <property type="evidence" value="ECO:0007669"/>
    <property type="project" value="TreeGrafter"/>
</dbReference>
<dbReference type="AlphaFoldDB" id="A0A939K120"/>
<sequence length="223" mass="25180">MKFLVSSSVLLKNLLTINGVIATSPIVPILENFLFRIGDSDVTVSVDELKPFKPDCLSLSAVLILNVLKNDATQKDPVDEIILQIYENNKKMYEIHHYNFERVVARLFSCAGYNVTPTKRTRDGGYDMIAVRGGVIPTSHLIECKSTQKEKKVGIDVIERFIYKVNELKASTGIVVTNYKYSLDVLRKFSTQAYKYYLKLIDGDQVLSMIKDYVNRSLGTVLA</sequence>
<feature type="domain" description="Restriction endonuclease type IV Mrr" evidence="1">
    <location>
        <begin position="94"/>
        <end position="210"/>
    </location>
</feature>
<evidence type="ECO:0000313" key="3">
    <source>
        <dbReference type="Proteomes" id="UP000664795"/>
    </source>
</evidence>
<keyword evidence="2" id="KW-0378">Hydrolase</keyword>
<dbReference type="GO" id="GO:0009307">
    <property type="term" value="P:DNA restriction-modification system"/>
    <property type="evidence" value="ECO:0007669"/>
    <property type="project" value="InterPro"/>
</dbReference>
<dbReference type="InterPro" id="IPR007560">
    <property type="entry name" value="Restrct_endonuc_IV_Mrr"/>
</dbReference>
<keyword evidence="3" id="KW-1185">Reference proteome</keyword>
<evidence type="ECO:0000259" key="1">
    <source>
        <dbReference type="Pfam" id="PF04471"/>
    </source>
</evidence>
<evidence type="ECO:0000313" key="2">
    <source>
        <dbReference type="EMBL" id="MBO0932591.1"/>
    </source>
</evidence>
<comment type="caution">
    <text evidence="2">The sequence shown here is derived from an EMBL/GenBank/DDBJ whole genome shotgun (WGS) entry which is preliminary data.</text>
</comment>
<dbReference type="Gene3D" id="3.40.1350.10">
    <property type="match status" value="1"/>
</dbReference>
<dbReference type="GO" id="GO:0003677">
    <property type="term" value="F:DNA binding"/>
    <property type="evidence" value="ECO:0007669"/>
    <property type="project" value="InterPro"/>
</dbReference>
<dbReference type="PANTHER" id="PTHR30015:SF7">
    <property type="entry name" value="TYPE IV METHYL-DIRECTED RESTRICTION ENZYME ECOKMRR"/>
    <property type="match status" value="1"/>
</dbReference>